<proteinExistence type="predicted"/>
<name>W4RJV2_9BACI</name>
<sequence>MVVGQNLFDKNLNMRNVKIAHGFIGLLRIETYEALLRSNWGFFTRKRSQI</sequence>
<accession>W4RJV2</accession>
<dbReference type="AlphaFoldDB" id="W4RJV2"/>
<dbReference type="EMBL" id="BAUW01000006">
    <property type="protein sequence ID" value="GAE44163.1"/>
    <property type="molecule type" value="Genomic_DNA"/>
</dbReference>
<keyword evidence="2" id="KW-1185">Reference proteome</keyword>
<gene>
    <name evidence="1" type="ORF">JCM21738_849</name>
</gene>
<comment type="caution">
    <text evidence="1">The sequence shown here is derived from an EMBL/GenBank/DDBJ whole genome shotgun (WGS) entry which is preliminary data.</text>
</comment>
<protein>
    <submittedName>
        <fullName evidence="1">Uncharacterized protein</fullName>
    </submittedName>
</protein>
<evidence type="ECO:0000313" key="2">
    <source>
        <dbReference type="Proteomes" id="UP000018949"/>
    </source>
</evidence>
<organism evidence="1 2">
    <name type="scientific">Mesobacillus boroniphilus JCM 21738</name>
    <dbReference type="NCBI Taxonomy" id="1294265"/>
    <lineage>
        <taxon>Bacteria</taxon>
        <taxon>Bacillati</taxon>
        <taxon>Bacillota</taxon>
        <taxon>Bacilli</taxon>
        <taxon>Bacillales</taxon>
        <taxon>Bacillaceae</taxon>
        <taxon>Mesobacillus</taxon>
    </lineage>
</organism>
<reference evidence="1 2" key="1">
    <citation type="submission" date="2013-12" db="EMBL/GenBank/DDBJ databases">
        <title>NBRP : Genome information of microbial organism related human and environment.</title>
        <authorList>
            <person name="Hattori M."/>
            <person name="Oshima K."/>
            <person name="Inaba H."/>
            <person name="Suda W."/>
            <person name="Sakamoto M."/>
            <person name="Iino T."/>
            <person name="Kitahara M."/>
            <person name="Oshida Y."/>
            <person name="Iida T."/>
            <person name="Kudo T."/>
            <person name="Itoh T."/>
            <person name="Ahmed I."/>
            <person name="Ohkuma M."/>
        </authorList>
    </citation>
    <scope>NUCLEOTIDE SEQUENCE [LARGE SCALE GENOMIC DNA]</scope>
    <source>
        <strain evidence="1 2">JCM 21738</strain>
    </source>
</reference>
<dbReference type="Proteomes" id="UP000018949">
    <property type="component" value="Unassembled WGS sequence"/>
</dbReference>
<evidence type="ECO:0000313" key="1">
    <source>
        <dbReference type="EMBL" id="GAE44163.1"/>
    </source>
</evidence>